<feature type="signal peptide" evidence="2">
    <location>
        <begin position="1"/>
        <end position="24"/>
    </location>
</feature>
<dbReference type="PROSITE" id="PS51257">
    <property type="entry name" value="PROKAR_LIPOPROTEIN"/>
    <property type="match status" value="1"/>
</dbReference>
<keyword evidence="2" id="KW-0732">Signal</keyword>
<dbReference type="RefSeq" id="WP_379597897.1">
    <property type="nucleotide sequence ID" value="NZ_JBHUDE010000110.1"/>
</dbReference>
<accession>A0ABW4HSC6</accession>
<evidence type="ECO:0000313" key="3">
    <source>
        <dbReference type="EMBL" id="MFD1608534.1"/>
    </source>
</evidence>
<dbReference type="InterPro" id="IPR014247">
    <property type="entry name" value="Spore_lipoprot_YhcN/YlaJ"/>
</dbReference>
<feature type="chain" id="PRO_5045811712" evidence="2">
    <location>
        <begin position="25"/>
        <end position="200"/>
    </location>
</feature>
<sequence>MYIRKCCFLIFCMTLLFGCQNQNADEAKLEEDNQTNNRFLQVENTKTNETEQLSNTEIANHLAKVASSVPEVNQASALVAGPYTVVAIDVNEDIDRSRVGSIKYSVSEALYHDPWGKTAVVVADADLMARLRGMGDQVQEGYPVRGIVDELSAIVSRYMPEFPVNDDQPQENDDNKEILPDEEQNQLDDIQEEQSNHRKE</sequence>
<keyword evidence="3" id="KW-0449">Lipoprotein</keyword>
<evidence type="ECO:0000313" key="4">
    <source>
        <dbReference type="Proteomes" id="UP001597221"/>
    </source>
</evidence>
<proteinExistence type="predicted"/>
<dbReference type="NCBIfam" id="TIGR02898">
    <property type="entry name" value="spore_YhcN_YlaJ"/>
    <property type="match status" value="1"/>
</dbReference>
<dbReference type="Pfam" id="PF09580">
    <property type="entry name" value="Spore_YhcN_YlaJ"/>
    <property type="match status" value="1"/>
</dbReference>
<dbReference type="EMBL" id="JBHUDE010000110">
    <property type="protein sequence ID" value="MFD1608534.1"/>
    <property type="molecule type" value="Genomic_DNA"/>
</dbReference>
<reference evidence="4" key="1">
    <citation type="journal article" date="2019" name="Int. J. Syst. Evol. Microbiol.">
        <title>The Global Catalogue of Microorganisms (GCM) 10K type strain sequencing project: providing services to taxonomists for standard genome sequencing and annotation.</title>
        <authorList>
            <consortium name="The Broad Institute Genomics Platform"/>
            <consortium name="The Broad Institute Genome Sequencing Center for Infectious Disease"/>
            <person name="Wu L."/>
            <person name="Ma J."/>
        </authorList>
    </citation>
    <scope>NUCLEOTIDE SEQUENCE [LARGE SCALE GENOMIC DNA]</scope>
    <source>
        <strain evidence="4">CGMCC 1.12376</strain>
    </source>
</reference>
<gene>
    <name evidence="3" type="ORF">ACFSBH_12940</name>
</gene>
<keyword evidence="4" id="KW-1185">Reference proteome</keyword>
<name>A0ABW4HSC6_9BACI</name>
<evidence type="ECO:0000256" key="1">
    <source>
        <dbReference type="SAM" id="MobiDB-lite"/>
    </source>
</evidence>
<feature type="region of interest" description="Disordered" evidence="1">
    <location>
        <begin position="162"/>
        <end position="200"/>
    </location>
</feature>
<comment type="caution">
    <text evidence="3">The sequence shown here is derived from an EMBL/GenBank/DDBJ whole genome shotgun (WGS) entry which is preliminary data.</text>
</comment>
<dbReference type="Proteomes" id="UP001597221">
    <property type="component" value="Unassembled WGS sequence"/>
</dbReference>
<protein>
    <submittedName>
        <fullName evidence="3">YhcN/YlaJ family sporulation lipoprotein</fullName>
    </submittedName>
</protein>
<organism evidence="3 4">
    <name type="scientific">Oceanobacillus luteolus</name>
    <dbReference type="NCBI Taxonomy" id="1274358"/>
    <lineage>
        <taxon>Bacteria</taxon>
        <taxon>Bacillati</taxon>
        <taxon>Bacillota</taxon>
        <taxon>Bacilli</taxon>
        <taxon>Bacillales</taxon>
        <taxon>Bacillaceae</taxon>
        <taxon>Oceanobacillus</taxon>
    </lineage>
</organism>
<evidence type="ECO:0000256" key="2">
    <source>
        <dbReference type="SAM" id="SignalP"/>
    </source>
</evidence>
<dbReference type="InterPro" id="IPR019076">
    <property type="entry name" value="Spore_lipoprot_YhcN/YlaJ-like"/>
</dbReference>
<feature type="compositionally biased region" description="Acidic residues" evidence="1">
    <location>
        <begin position="180"/>
        <end position="192"/>
    </location>
</feature>